<evidence type="ECO:0008006" key="3">
    <source>
        <dbReference type="Google" id="ProtNLM"/>
    </source>
</evidence>
<reference evidence="1 2" key="1">
    <citation type="submission" date="2023-08" db="EMBL/GenBank/DDBJ databases">
        <title>A Necator americanus chromosomal reference genome.</title>
        <authorList>
            <person name="Ilik V."/>
            <person name="Petrzelkova K.J."/>
            <person name="Pardy F."/>
            <person name="Fuh T."/>
            <person name="Niatou-Singa F.S."/>
            <person name="Gouil Q."/>
            <person name="Baker L."/>
            <person name="Ritchie M.E."/>
            <person name="Jex A.R."/>
            <person name="Gazzola D."/>
            <person name="Li H."/>
            <person name="Toshio Fujiwara R."/>
            <person name="Zhan B."/>
            <person name="Aroian R.V."/>
            <person name="Pafco B."/>
            <person name="Schwarz E.M."/>
        </authorList>
    </citation>
    <scope>NUCLEOTIDE SEQUENCE [LARGE SCALE GENOMIC DNA]</scope>
    <source>
        <strain evidence="1 2">Aroian</strain>
        <tissue evidence="1">Whole animal</tissue>
    </source>
</reference>
<comment type="caution">
    <text evidence="1">The sequence shown here is derived from an EMBL/GenBank/DDBJ whole genome shotgun (WGS) entry which is preliminary data.</text>
</comment>
<keyword evidence="2" id="KW-1185">Reference proteome</keyword>
<proteinExistence type="predicted"/>
<organism evidence="1 2">
    <name type="scientific">Necator americanus</name>
    <name type="common">Human hookworm</name>
    <dbReference type="NCBI Taxonomy" id="51031"/>
    <lineage>
        <taxon>Eukaryota</taxon>
        <taxon>Metazoa</taxon>
        <taxon>Ecdysozoa</taxon>
        <taxon>Nematoda</taxon>
        <taxon>Chromadorea</taxon>
        <taxon>Rhabditida</taxon>
        <taxon>Rhabditina</taxon>
        <taxon>Rhabditomorpha</taxon>
        <taxon>Strongyloidea</taxon>
        <taxon>Ancylostomatidae</taxon>
        <taxon>Bunostominae</taxon>
        <taxon>Necator</taxon>
    </lineage>
</organism>
<evidence type="ECO:0000313" key="1">
    <source>
        <dbReference type="EMBL" id="KAK6742887.1"/>
    </source>
</evidence>
<dbReference type="InterPro" id="IPR029063">
    <property type="entry name" value="SAM-dependent_MTases_sf"/>
</dbReference>
<accession>A0ABR1CYA5</accession>
<dbReference type="Proteomes" id="UP001303046">
    <property type="component" value="Unassembled WGS sequence"/>
</dbReference>
<evidence type="ECO:0000313" key="2">
    <source>
        <dbReference type="Proteomes" id="UP001303046"/>
    </source>
</evidence>
<dbReference type="EMBL" id="JAVFWL010000003">
    <property type="protein sequence ID" value="KAK6742887.1"/>
    <property type="molecule type" value="Genomic_DNA"/>
</dbReference>
<gene>
    <name evidence="1" type="primary">Necator_chrIII.g11027</name>
    <name evidence="1" type="ORF">RB195_010262</name>
</gene>
<name>A0ABR1CYA5_NECAM</name>
<dbReference type="Gene3D" id="3.40.50.150">
    <property type="entry name" value="Vaccinia Virus protein VP39"/>
    <property type="match status" value="1"/>
</dbReference>
<sequence length="370" mass="41116">MGGHAALYTRTSSPKSGCLRLLRGLRSLRSHSTRCTQPVRLAAMYTHLIAIEHLKTKWPNKSLQRGNSHQTASYGHRMSDNCAVILNLGCPRLGLLVHVKGLHVVDAMLRSQSQGRTMVLLSASIDAVAPVPCELKLESGRFIRYVAPKDANPRKEVVCGGIFEEVKLPQRRKSSGNDGIDLTICWEGVNSLCQVLDAIVESEMETDFFEQKSVLEIGFATGLPSVYAYENGAADITLHSASKSSLQMYCKPTLRRNAISENKCKFSSGDLSQMRKAIGGKRFDVILAAELLNRGEDEFEMVHQILDEALSHDGICLLSSPSHYFTVDSSLASFLDLVKRHRQFDVIERWSSPRTDVVQRKVIQLTRSLC</sequence>
<dbReference type="SUPFAM" id="SSF53335">
    <property type="entry name" value="S-adenosyl-L-methionine-dependent methyltransferases"/>
    <property type="match status" value="1"/>
</dbReference>
<protein>
    <recommendedName>
        <fullName evidence="3">Methyltransferase domain protein</fullName>
    </recommendedName>
</protein>